<dbReference type="Proteomes" id="UP000294927">
    <property type="component" value="Unassembled WGS sequence"/>
</dbReference>
<reference evidence="1 2" key="1">
    <citation type="submission" date="2019-03" db="EMBL/GenBank/DDBJ databases">
        <title>Genomic Encyclopedia of Archaeal and Bacterial Type Strains, Phase II (KMG-II): from individual species to whole genera.</title>
        <authorList>
            <person name="Goeker M."/>
        </authorList>
    </citation>
    <scope>NUCLEOTIDE SEQUENCE [LARGE SCALE GENOMIC DNA]</scope>
    <source>
        <strain evidence="1 2">DSM 45499</strain>
    </source>
</reference>
<accession>A0A4R7URP0</accession>
<name>A0A4R7URP0_9PSEU</name>
<dbReference type="EMBL" id="SOCP01000028">
    <property type="protein sequence ID" value="TDV37742.1"/>
    <property type="molecule type" value="Genomic_DNA"/>
</dbReference>
<evidence type="ECO:0000313" key="1">
    <source>
        <dbReference type="EMBL" id="TDV37742.1"/>
    </source>
</evidence>
<dbReference type="RefSeq" id="WP_166664508.1">
    <property type="nucleotide sequence ID" value="NZ_SOCP01000028.1"/>
</dbReference>
<dbReference type="AlphaFoldDB" id="A0A4R7URP0"/>
<sequence>MQPILAAALYVVDTLGPHVVSLMRRVKAERERVNRLPAPRSPGWECCCRRSTGA</sequence>
<gene>
    <name evidence="1" type="ORF">CLV71_1285</name>
</gene>
<keyword evidence="2" id="KW-1185">Reference proteome</keyword>
<evidence type="ECO:0000313" key="2">
    <source>
        <dbReference type="Proteomes" id="UP000294927"/>
    </source>
</evidence>
<proteinExistence type="predicted"/>
<comment type="caution">
    <text evidence="1">The sequence shown here is derived from an EMBL/GenBank/DDBJ whole genome shotgun (WGS) entry which is preliminary data.</text>
</comment>
<protein>
    <submittedName>
        <fullName evidence="1">Uncharacterized protein</fullName>
    </submittedName>
</protein>
<organism evidence="1 2">
    <name type="scientific">Actinophytocola oryzae</name>
    <dbReference type="NCBI Taxonomy" id="502181"/>
    <lineage>
        <taxon>Bacteria</taxon>
        <taxon>Bacillati</taxon>
        <taxon>Actinomycetota</taxon>
        <taxon>Actinomycetes</taxon>
        <taxon>Pseudonocardiales</taxon>
        <taxon>Pseudonocardiaceae</taxon>
    </lineage>
</organism>